<dbReference type="EC" id="3.1.1.31" evidence="3"/>
<comment type="caution">
    <text evidence="3">The sequence shown here is derived from an EMBL/GenBank/DDBJ whole genome shotgun (WGS) entry which is preliminary data.</text>
</comment>
<evidence type="ECO:0000259" key="2">
    <source>
        <dbReference type="Pfam" id="PF01182"/>
    </source>
</evidence>
<dbReference type="Pfam" id="PF01182">
    <property type="entry name" value="Glucosamine_iso"/>
    <property type="match status" value="1"/>
</dbReference>
<dbReference type="CDD" id="cd01400">
    <property type="entry name" value="6PGL"/>
    <property type="match status" value="1"/>
</dbReference>
<dbReference type="GO" id="GO:0017057">
    <property type="term" value="F:6-phosphogluconolactonase activity"/>
    <property type="evidence" value="ECO:0007669"/>
    <property type="project" value="UniProtKB-EC"/>
</dbReference>
<gene>
    <name evidence="3" type="primary">pgl_13</name>
    <name evidence="3" type="ORF">GALL_209970</name>
</gene>
<dbReference type="PANTHER" id="PTHR11054">
    <property type="entry name" value="6-PHOSPHOGLUCONOLACTONASE"/>
    <property type="match status" value="1"/>
</dbReference>
<dbReference type="GO" id="GO:0005975">
    <property type="term" value="P:carbohydrate metabolic process"/>
    <property type="evidence" value="ECO:0007669"/>
    <property type="project" value="InterPro"/>
</dbReference>
<dbReference type="PANTHER" id="PTHR11054:SF0">
    <property type="entry name" value="6-PHOSPHOGLUCONOLACTONASE"/>
    <property type="match status" value="1"/>
</dbReference>
<dbReference type="NCBIfam" id="TIGR01198">
    <property type="entry name" value="pgl"/>
    <property type="match status" value="1"/>
</dbReference>
<keyword evidence="3" id="KW-0378">Hydrolase</keyword>
<accession>A0A1J5S586</accession>
<name>A0A1J5S586_9ZZZZ</name>
<organism evidence="3">
    <name type="scientific">mine drainage metagenome</name>
    <dbReference type="NCBI Taxonomy" id="410659"/>
    <lineage>
        <taxon>unclassified sequences</taxon>
        <taxon>metagenomes</taxon>
        <taxon>ecological metagenomes</taxon>
    </lineage>
</organism>
<dbReference type="InterPro" id="IPR037171">
    <property type="entry name" value="NagB/RpiA_transferase-like"/>
</dbReference>
<protein>
    <submittedName>
        <fullName evidence="3">6-phosphogluconolactonase</fullName>
        <ecNumber evidence="3">3.1.1.31</ecNumber>
    </submittedName>
</protein>
<dbReference type="InterPro" id="IPR039104">
    <property type="entry name" value="6PGL"/>
</dbReference>
<dbReference type="GO" id="GO:0006098">
    <property type="term" value="P:pentose-phosphate shunt"/>
    <property type="evidence" value="ECO:0007669"/>
    <property type="project" value="InterPro"/>
</dbReference>
<evidence type="ECO:0000256" key="1">
    <source>
        <dbReference type="ARBA" id="ARBA00010662"/>
    </source>
</evidence>
<reference evidence="3" key="1">
    <citation type="submission" date="2016-10" db="EMBL/GenBank/DDBJ databases">
        <title>Sequence of Gallionella enrichment culture.</title>
        <authorList>
            <person name="Poehlein A."/>
            <person name="Muehling M."/>
            <person name="Daniel R."/>
        </authorList>
    </citation>
    <scope>NUCLEOTIDE SEQUENCE</scope>
</reference>
<dbReference type="Gene3D" id="3.40.50.1360">
    <property type="match status" value="1"/>
</dbReference>
<sequence length="238" mass="25938">MREPEDEARKMTFQPAQLAIHENDTALATCVAERVADLAAQTIATRGEFRLALAGGETPRRCYEQLRYLPVNWARVQVFFGDERCLPRGDKQRNDTMAYAALLDHVAIPPANIHTIAAEYGAYDAARNYAMLLNDYAPLDLVLLGLGEDGHTASLFPDNPATELSDAAVAVFNAPKPPPQRVSLGLHTLQQARHRIFLVTGAGKRAALKAIIDGESLPAARAGSSEWHVDRAAMPEVS</sequence>
<dbReference type="InterPro" id="IPR005900">
    <property type="entry name" value="6-phosphogluconolactonase_DevB"/>
</dbReference>
<evidence type="ECO:0000313" key="3">
    <source>
        <dbReference type="EMBL" id="OIQ96931.1"/>
    </source>
</evidence>
<proteinExistence type="inferred from homology"/>
<dbReference type="EMBL" id="MLJW01000140">
    <property type="protein sequence ID" value="OIQ96931.1"/>
    <property type="molecule type" value="Genomic_DNA"/>
</dbReference>
<dbReference type="InterPro" id="IPR006148">
    <property type="entry name" value="Glc/Gal-6P_isomerase"/>
</dbReference>
<dbReference type="SUPFAM" id="SSF100950">
    <property type="entry name" value="NagB/RpiA/CoA transferase-like"/>
    <property type="match status" value="1"/>
</dbReference>
<feature type="domain" description="Glucosamine/galactosamine-6-phosphate isomerase" evidence="2">
    <location>
        <begin position="23"/>
        <end position="223"/>
    </location>
</feature>
<comment type="similarity">
    <text evidence="1">Belongs to the glucosamine/galactosamine-6-phosphate isomerase family. 6-phosphogluconolactonase subfamily.</text>
</comment>
<dbReference type="AlphaFoldDB" id="A0A1J5S586"/>